<dbReference type="Proteomes" id="UP000007882">
    <property type="component" value="Chromosome"/>
</dbReference>
<name>I0H2N2_ACTM4</name>
<sequence>MKETAVTDAATAYGPAPRVRPTGAPSRPADPRPHLRAVPNPDTLQPETATEENTPSGHVSAGQIVSDDANPGAGPLQIAGWRAAVARSRDYWTPPAIHTDQPASMAELAAYARTAPWTAQTSGPLRTAGVIYGYGVAVPYTYTTRYREWVAQRPGRLLLHLGGIKLAAMTGPGIWLVDHLIYPAAHLVGQILL</sequence>
<dbReference type="KEGG" id="ams:AMIS_20490"/>
<evidence type="ECO:0000256" key="1">
    <source>
        <dbReference type="SAM" id="MobiDB-lite"/>
    </source>
</evidence>
<dbReference type="HOGENOM" id="CLU_1406109_0_0_11"/>
<dbReference type="AlphaFoldDB" id="I0H2N2"/>
<proteinExistence type="predicted"/>
<reference evidence="2 3" key="1">
    <citation type="submission" date="2012-02" db="EMBL/GenBank/DDBJ databases">
        <title>Complete genome sequence of Actinoplanes missouriensis 431 (= NBRC 102363).</title>
        <authorList>
            <person name="Ohnishi Y."/>
            <person name="Ishikawa J."/>
            <person name="Sekine M."/>
            <person name="Hosoyama A."/>
            <person name="Harada T."/>
            <person name="Narita H."/>
            <person name="Hata T."/>
            <person name="Konno Y."/>
            <person name="Tutikane K."/>
            <person name="Fujita N."/>
            <person name="Horinouchi S."/>
            <person name="Hayakawa M."/>
        </authorList>
    </citation>
    <scope>NUCLEOTIDE SEQUENCE [LARGE SCALE GENOMIC DNA]</scope>
    <source>
        <strain evidence="3">ATCC 14538 / DSM 43046 / CBS 188.64 / JCM 3121 / NBRC 102363 / NCIMB 12654 / NRRL B-3342 / UNCC 431</strain>
    </source>
</reference>
<organism evidence="2 3">
    <name type="scientific">Actinoplanes missouriensis (strain ATCC 14538 / DSM 43046 / CBS 188.64 / JCM 3121 / NBRC 102363 / NCIMB 12654 / NRRL B-3342 / UNCC 431)</name>
    <dbReference type="NCBI Taxonomy" id="512565"/>
    <lineage>
        <taxon>Bacteria</taxon>
        <taxon>Bacillati</taxon>
        <taxon>Actinomycetota</taxon>
        <taxon>Actinomycetes</taxon>
        <taxon>Micromonosporales</taxon>
        <taxon>Micromonosporaceae</taxon>
        <taxon>Actinoplanes</taxon>
    </lineage>
</organism>
<feature type="compositionally biased region" description="Polar residues" evidence="1">
    <location>
        <begin position="42"/>
        <end position="57"/>
    </location>
</feature>
<evidence type="ECO:0000313" key="2">
    <source>
        <dbReference type="EMBL" id="BAL87269.1"/>
    </source>
</evidence>
<keyword evidence="3" id="KW-1185">Reference proteome</keyword>
<dbReference type="PATRIC" id="fig|512565.3.peg.2051"/>
<dbReference type="eggNOG" id="ENOG5031TEW">
    <property type="taxonomic scope" value="Bacteria"/>
</dbReference>
<protein>
    <submittedName>
        <fullName evidence="2">Uncharacterized protein</fullName>
    </submittedName>
</protein>
<dbReference type="EMBL" id="AP012319">
    <property type="protein sequence ID" value="BAL87269.1"/>
    <property type="molecule type" value="Genomic_DNA"/>
</dbReference>
<evidence type="ECO:0000313" key="3">
    <source>
        <dbReference type="Proteomes" id="UP000007882"/>
    </source>
</evidence>
<dbReference type="STRING" id="512565.AMIS_20490"/>
<accession>I0H2N2</accession>
<gene>
    <name evidence="2" type="ordered locus">AMIS_20490</name>
</gene>
<feature type="region of interest" description="Disordered" evidence="1">
    <location>
        <begin position="1"/>
        <end position="72"/>
    </location>
</feature>